<dbReference type="AlphaFoldDB" id="A0A2M6WSF5"/>
<proteinExistence type="predicted"/>
<organism evidence="1 2">
    <name type="scientific">Candidatus Falkowbacteria bacterium CG10_big_fil_rev_8_21_14_0_10_37_14</name>
    <dbReference type="NCBI Taxonomy" id="1974561"/>
    <lineage>
        <taxon>Bacteria</taxon>
        <taxon>Candidatus Falkowiibacteriota</taxon>
    </lineage>
</organism>
<sequence length="107" mass="12102">MENILTVPDSAKTAFINYCDYAINYSNRNITEGNLGHYRGNLAMSLKSLKTVSSDLLGEVGQEVLCRVQKILDYSIIFVQSLDTQNLRKQLREINNNIQYIISLLAS</sequence>
<dbReference type="EMBL" id="PFAM01000023">
    <property type="protein sequence ID" value="PIT95692.1"/>
    <property type="molecule type" value="Genomic_DNA"/>
</dbReference>
<accession>A0A2M6WSF5</accession>
<name>A0A2M6WSF5_9BACT</name>
<dbReference type="Proteomes" id="UP000228533">
    <property type="component" value="Unassembled WGS sequence"/>
</dbReference>
<protein>
    <submittedName>
        <fullName evidence="1">Uncharacterized protein</fullName>
    </submittedName>
</protein>
<evidence type="ECO:0000313" key="2">
    <source>
        <dbReference type="Proteomes" id="UP000228533"/>
    </source>
</evidence>
<gene>
    <name evidence="1" type="ORF">COT94_03835</name>
</gene>
<comment type="caution">
    <text evidence="1">The sequence shown here is derived from an EMBL/GenBank/DDBJ whole genome shotgun (WGS) entry which is preliminary data.</text>
</comment>
<reference evidence="2" key="1">
    <citation type="submission" date="2017-09" db="EMBL/GenBank/DDBJ databases">
        <title>Depth-based differentiation of microbial function through sediment-hosted aquifers and enrichment of novel symbionts in the deep terrestrial subsurface.</title>
        <authorList>
            <person name="Probst A.J."/>
            <person name="Ladd B."/>
            <person name="Jarett J.K."/>
            <person name="Geller-Mcgrath D.E."/>
            <person name="Sieber C.M.K."/>
            <person name="Emerson J.B."/>
            <person name="Anantharaman K."/>
            <person name="Thomas B.C."/>
            <person name="Malmstrom R."/>
            <person name="Stieglmeier M."/>
            <person name="Klingl A."/>
            <person name="Woyke T."/>
            <person name="Ryan C.M."/>
            <person name="Banfield J.F."/>
        </authorList>
    </citation>
    <scope>NUCLEOTIDE SEQUENCE [LARGE SCALE GENOMIC DNA]</scope>
</reference>
<evidence type="ECO:0000313" key="1">
    <source>
        <dbReference type="EMBL" id="PIT95692.1"/>
    </source>
</evidence>